<dbReference type="PANTHER" id="PTHR11214">
    <property type="entry name" value="BETA-1,3-N-ACETYLGLUCOSAMINYLTRANSFERASE"/>
    <property type="match status" value="1"/>
</dbReference>
<dbReference type="InParanoid" id="H2ZCC6"/>
<reference evidence="11" key="2">
    <citation type="submission" date="2025-08" db="UniProtKB">
        <authorList>
            <consortium name="Ensembl"/>
        </authorList>
    </citation>
    <scope>IDENTIFICATION</scope>
</reference>
<evidence type="ECO:0000256" key="1">
    <source>
        <dbReference type="ARBA" id="ARBA00004323"/>
    </source>
</evidence>
<feature type="transmembrane region" description="Helical" evidence="10">
    <location>
        <begin position="30"/>
        <end position="48"/>
    </location>
</feature>
<evidence type="ECO:0000256" key="9">
    <source>
        <dbReference type="ARBA" id="ARBA00023136"/>
    </source>
</evidence>
<dbReference type="Proteomes" id="UP000007875">
    <property type="component" value="Unassembled WGS sequence"/>
</dbReference>
<evidence type="ECO:0000256" key="5">
    <source>
        <dbReference type="ARBA" id="ARBA00022692"/>
    </source>
</evidence>
<evidence type="ECO:0000313" key="11">
    <source>
        <dbReference type="Ensembl" id="ENSCSAVP00000015242.1"/>
    </source>
</evidence>
<keyword evidence="8 10" id="KW-0333">Golgi apparatus</keyword>
<keyword evidence="3 10" id="KW-0328">Glycosyltransferase</keyword>
<keyword evidence="7 10" id="KW-1133">Transmembrane helix</keyword>
<proteinExistence type="inferred from homology"/>
<dbReference type="Ensembl" id="ENSCSAVT00000015416.1">
    <property type="protein sequence ID" value="ENSCSAVP00000015242.1"/>
    <property type="gene ID" value="ENSCSAVG00000008945.1"/>
</dbReference>
<dbReference type="OMA" id="GRFFYIF"/>
<evidence type="ECO:0000256" key="8">
    <source>
        <dbReference type="ARBA" id="ARBA00023034"/>
    </source>
</evidence>
<protein>
    <recommendedName>
        <fullName evidence="10">Hexosyltransferase</fullName>
        <ecNumber evidence="10">2.4.1.-</ecNumber>
    </recommendedName>
</protein>
<dbReference type="GO" id="GO:0000139">
    <property type="term" value="C:Golgi membrane"/>
    <property type="evidence" value="ECO:0007669"/>
    <property type="project" value="UniProtKB-SubCell"/>
</dbReference>
<keyword evidence="4" id="KW-0808">Transferase</keyword>
<evidence type="ECO:0000256" key="4">
    <source>
        <dbReference type="ARBA" id="ARBA00022679"/>
    </source>
</evidence>
<comment type="subcellular location">
    <subcellularLocation>
        <location evidence="1 10">Golgi apparatus membrane</location>
        <topology evidence="1 10">Single-pass type II membrane protein</topology>
    </subcellularLocation>
</comment>
<dbReference type="PANTHER" id="PTHR11214:SF283">
    <property type="entry name" value="N-ACETYLLACTOSAMINIDE BETA-1,3-N-ACETYLGLUCOSAMINYLTRANSFERASE 4-LIKE"/>
    <property type="match status" value="1"/>
</dbReference>
<reference evidence="11" key="3">
    <citation type="submission" date="2025-09" db="UniProtKB">
        <authorList>
            <consortium name="Ensembl"/>
        </authorList>
    </citation>
    <scope>IDENTIFICATION</scope>
</reference>
<evidence type="ECO:0000256" key="2">
    <source>
        <dbReference type="ARBA" id="ARBA00008661"/>
    </source>
</evidence>
<keyword evidence="5 10" id="KW-0812">Transmembrane</keyword>
<dbReference type="EC" id="2.4.1.-" evidence="10"/>
<dbReference type="InterPro" id="IPR002659">
    <property type="entry name" value="Glyco_trans_31"/>
</dbReference>
<evidence type="ECO:0000256" key="6">
    <source>
        <dbReference type="ARBA" id="ARBA00022968"/>
    </source>
</evidence>
<dbReference type="eggNOG" id="KOG2287">
    <property type="taxonomic scope" value="Eukaryota"/>
</dbReference>
<dbReference type="Pfam" id="PF01762">
    <property type="entry name" value="Galactosyl_T"/>
    <property type="match status" value="1"/>
</dbReference>
<name>H2ZCC6_CIOSA</name>
<sequence length="302" mass="34536">MVRRVLAFNDASCLKMPAPGFFRLTRATRTFVLIVLFMACLAVLRINVNYRYQKEIEILCRARPYYSTSHHFPIPAVEVQPDTAASTLKTYDEIVKASNSNGGYFLKEPKVLWEQRCIVEVCTDGGRMYSKNTTWTLVSFIKTKANSSHFRDILRRSWAATTYVDGGRFFYIFVVGKSGNASVEVDLAREQERYGDILQFNGPDDYKNIALKTLAGMKWAAKNLPNHYLYASMDDDFLIDMAKLKSSIDEGIGLKPKSNWTELPLMCMYVKGTGEKPVRDLHGLYGKYYIDAETFQWHVFPA</sequence>
<evidence type="ECO:0000256" key="10">
    <source>
        <dbReference type="RuleBase" id="RU363063"/>
    </source>
</evidence>
<dbReference type="GO" id="GO:0016758">
    <property type="term" value="F:hexosyltransferase activity"/>
    <property type="evidence" value="ECO:0007669"/>
    <property type="project" value="InterPro"/>
</dbReference>
<evidence type="ECO:0000256" key="7">
    <source>
        <dbReference type="ARBA" id="ARBA00022989"/>
    </source>
</evidence>
<evidence type="ECO:0000256" key="3">
    <source>
        <dbReference type="ARBA" id="ARBA00022676"/>
    </source>
</evidence>
<evidence type="ECO:0000313" key="12">
    <source>
        <dbReference type="Proteomes" id="UP000007875"/>
    </source>
</evidence>
<keyword evidence="6 10" id="KW-0735">Signal-anchor</keyword>
<dbReference type="HOGENOM" id="CLU_922980_0_0_1"/>
<comment type="similarity">
    <text evidence="2 10">Belongs to the glycosyltransferase 31 family.</text>
</comment>
<organism evidence="11 12">
    <name type="scientific">Ciona savignyi</name>
    <name type="common">Pacific transparent sea squirt</name>
    <dbReference type="NCBI Taxonomy" id="51511"/>
    <lineage>
        <taxon>Eukaryota</taxon>
        <taxon>Metazoa</taxon>
        <taxon>Chordata</taxon>
        <taxon>Tunicata</taxon>
        <taxon>Ascidiacea</taxon>
        <taxon>Phlebobranchia</taxon>
        <taxon>Cionidae</taxon>
        <taxon>Ciona</taxon>
    </lineage>
</organism>
<dbReference type="STRING" id="51511.ENSCSAVP00000015242"/>
<keyword evidence="9 10" id="KW-0472">Membrane</keyword>
<dbReference type="GeneTree" id="ENSGT00940000163442"/>
<dbReference type="GO" id="GO:0006493">
    <property type="term" value="P:protein O-linked glycosylation"/>
    <property type="evidence" value="ECO:0007669"/>
    <property type="project" value="TreeGrafter"/>
</dbReference>
<dbReference type="AlphaFoldDB" id="H2ZCC6"/>
<reference evidence="12" key="1">
    <citation type="submission" date="2003-08" db="EMBL/GenBank/DDBJ databases">
        <authorList>
            <person name="Birren B."/>
            <person name="Nusbaum C."/>
            <person name="Abebe A."/>
            <person name="Abouelleil A."/>
            <person name="Adekoya E."/>
            <person name="Ait-zahra M."/>
            <person name="Allen N."/>
            <person name="Allen T."/>
            <person name="An P."/>
            <person name="Anderson M."/>
            <person name="Anderson S."/>
            <person name="Arachchi H."/>
            <person name="Armbruster J."/>
            <person name="Bachantsang P."/>
            <person name="Baldwin J."/>
            <person name="Barry A."/>
            <person name="Bayul T."/>
            <person name="Blitshsteyn B."/>
            <person name="Bloom T."/>
            <person name="Blye J."/>
            <person name="Boguslavskiy L."/>
            <person name="Borowsky M."/>
            <person name="Boukhgalter B."/>
            <person name="Brunache A."/>
            <person name="Butler J."/>
            <person name="Calixte N."/>
            <person name="Calvo S."/>
            <person name="Camarata J."/>
            <person name="Campo K."/>
            <person name="Chang J."/>
            <person name="Cheshatsang Y."/>
            <person name="Citroen M."/>
            <person name="Collymore A."/>
            <person name="Considine T."/>
            <person name="Cook A."/>
            <person name="Cooke P."/>
            <person name="Corum B."/>
            <person name="Cuomo C."/>
            <person name="David R."/>
            <person name="Dawoe T."/>
            <person name="Degray S."/>
            <person name="Dodge S."/>
            <person name="Dooley K."/>
            <person name="Dorje P."/>
            <person name="Dorjee K."/>
            <person name="Dorris L."/>
            <person name="Duffey N."/>
            <person name="Dupes A."/>
            <person name="Elkins T."/>
            <person name="Engels R."/>
            <person name="Erickson J."/>
            <person name="Farina A."/>
            <person name="Faro S."/>
            <person name="Ferreira P."/>
            <person name="Fischer H."/>
            <person name="Fitzgerald M."/>
            <person name="Foley K."/>
            <person name="Gage D."/>
            <person name="Galagan J."/>
            <person name="Gearin G."/>
            <person name="Gnerre S."/>
            <person name="Gnirke A."/>
            <person name="Goyette A."/>
            <person name="Graham J."/>
            <person name="Grandbois E."/>
            <person name="Gyaltsen K."/>
            <person name="Hafez N."/>
            <person name="Hagopian D."/>
            <person name="Hagos B."/>
            <person name="Hall J."/>
            <person name="Hatcher B."/>
            <person name="Heller A."/>
            <person name="Higgins H."/>
            <person name="Honan T."/>
            <person name="Horn A."/>
            <person name="Houde N."/>
            <person name="Hughes L."/>
            <person name="Hulme W."/>
            <person name="Husby E."/>
            <person name="Iliev I."/>
            <person name="Jaffe D."/>
            <person name="Jones C."/>
            <person name="Kamal M."/>
            <person name="Kamat A."/>
            <person name="Kamvysselis M."/>
            <person name="Karlsson E."/>
            <person name="Kells C."/>
            <person name="Kieu A."/>
            <person name="Kisner P."/>
            <person name="Kodira C."/>
            <person name="Kulbokas E."/>
            <person name="Labutti K."/>
            <person name="Lama D."/>
            <person name="Landers T."/>
            <person name="Leger J."/>
            <person name="Levine S."/>
            <person name="Lewis D."/>
            <person name="Lewis T."/>
            <person name="Lindblad-toh K."/>
            <person name="Liu X."/>
            <person name="Lokyitsang T."/>
            <person name="Lokyitsang Y."/>
            <person name="Lucien O."/>
            <person name="Lui A."/>
            <person name="Ma L.J."/>
            <person name="Mabbitt R."/>
            <person name="Macdonald J."/>
            <person name="Maclean C."/>
            <person name="Major J."/>
            <person name="Manning J."/>
            <person name="Marabella R."/>
            <person name="Maru K."/>
            <person name="Matthews C."/>
            <person name="Mauceli E."/>
            <person name="Mccarthy M."/>
            <person name="Mcdonough S."/>
            <person name="Mcghee T."/>
            <person name="Meldrim J."/>
            <person name="Meneus L."/>
            <person name="Mesirov J."/>
            <person name="Mihalev A."/>
            <person name="Mihova T."/>
            <person name="Mikkelsen T."/>
            <person name="Mlenga V."/>
            <person name="Moru K."/>
            <person name="Mozes J."/>
            <person name="Mulrain L."/>
            <person name="Munson G."/>
            <person name="Naylor J."/>
            <person name="Newes C."/>
            <person name="Nguyen C."/>
            <person name="Nguyen N."/>
            <person name="Nguyen T."/>
            <person name="Nicol R."/>
            <person name="Nielsen C."/>
            <person name="Nizzari M."/>
            <person name="Norbu C."/>
            <person name="Norbu N."/>
            <person name="O'donnell P."/>
            <person name="Okoawo O."/>
            <person name="O'leary S."/>
            <person name="Omotosho B."/>
            <person name="O'neill K."/>
            <person name="Osman S."/>
            <person name="Parker S."/>
            <person name="Perrin D."/>
            <person name="Phunkhang P."/>
            <person name="Piqani B."/>
            <person name="Purcell S."/>
            <person name="Rachupka T."/>
            <person name="Ramasamy U."/>
            <person name="Rameau R."/>
            <person name="Ray V."/>
            <person name="Raymond C."/>
            <person name="Retta R."/>
            <person name="Richardson S."/>
            <person name="Rise C."/>
            <person name="Rodriguez J."/>
            <person name="Rogers J."/>
            <person name="Rogov P."/>
            <person name="Rutman M."/>
            <person name="Schupbach R."/>
            <person name="Seaman C."/>
            <person name="Settipalli S."/>
            <person name="Sharpe T."/>
            <person name="Sheridan J."/>
            <person name="Sherpa N."/>
            <person name="Shi J."/>
            <person name="Smirnov S."/>
            <person name="Smith C."/>
            <person name="Sougnez C."/>
            <person name="Spencer B."/>
            <person name="Stalker J."/>
            <person name="Stange-thomann N."/>
            <person name="Stavropoulos S."/>
            <person name="Stetson K."/>
            <person name="Stone C."/>
            <person name="Stone S."/>
            <person name="Stubbs M."/>
            <person name="Talamas J."/>
            <person name="Tchuinga P."/>
            <person name="Tenzing P."/>
            <person name="Tesfaye S."/>
            <person name="Theodore J."/>
            <person name="Thoulutsang Y."/>
            <person name="Topham K."/>
            <person name="Towey S."/>
            <person name="Tsamla T."/>
            <person name="Tsomo N."/>
            <person name="Vallee D."/>
            <person name="Vassiliev H."/>
            <person name="Venkataraman V."/>
            <person name="Vinson J."/>
            <person name="Vo A."/>
            <person name="Wade C."/>
            <person name="Wang S."/>
            <person name="Wangchuk T."/>
            <person name="Wangdi T."/>
            <person name="Whittaker C."/>
            <person name="Wilkinson J."/>
            <person name="Wu Y."/>
            <person name="Wyman D."/>
            <person name="Yadav S."/>
            <person name="Yang S."/>
            <person name="Yang X."/>
            <person name="Yeager S."/>
            <person name="Yee E."/>
            <person name="Young G."/>
            <person name="Zainoun J."/>
            <person name="Zembeck L."/>
            <person name="Zimmer A."/>
            <person name="Zody M."/>
            <person name="Lander E."/>
        </authorList>
    </citation>
    <scope>NUCLEOTIDE SEQUENCE [LARGE SCALE GENOMIC DNA]</scope>
</reference>
<accession>H2ZCC6</accession>
<keyword evidence="12" id="KW-1185">Reference proteome</keyword>